<dbReference type="AlphaFoldDB" id="A0A6G1DS58"/>
<dbReference type="Proteomes" id="UP000479710">
    <property type="component" value="Unassembled WGS sequence"/>
</dbReference>
<evidence type="ECO:0000313" key="2">
    <source>
        <dbReference type="EMBL" id="KAF0915256.1"/>
    </source>
</evidence>
<evidence type="ECO:0000256" key="1">
    <source>
        <dbReference type="ARBA" id="ARBA00022729"/>
    </source>
</evidence>
<proteinExistence type="predicted"/>
<dbReference type="InterPro" id="IPR039331">
    <property type="entry name" value="PAPs-like"/>
</dbReference>
<keyword evidence="1" id="KW-0732">Signal</keyword>
<dbReference type="EMBL" id="SPHZ02000006">
    <property type="protein sequence ID" value="KAF0915256.1"/>
    <property type="molecule type" value="Genomic_DNA"/>
</dbReference>
<sequence>MAVHVMILGSYTEGHGEGSEQRAWVEQDLAGVDKRRTLWVVAVVHALWRLVQPLASAQLWMVTEGNHEMERMPPIVNGVNLTSSPFAACNAQWHMPHEPGSIKQLDPN</sequence>
<evidence type="ECO:0000313" key="3">
    <source>
        <dbReference type="Proteomes" id="UP000479710"/>
    </source>
</evidence>
<keyword evidence="3" id="KW-1185">Reference proteome</keyword>
<gene>
    <name evidence="2" type="ORF">E2562_034618</name>
</gene>
<comment type="caution">
    <text evidence="2">The sequence shown here is derived from an EMBL/GenBank/DDBJ whole genome shotgun (WGS) entry which is preliminary data.</text>
</comment>
<name>A0A6G1DS58_9ORYZ</name>
<organism evidence="2 3">
    <name type="scientific">Oryza meyeriana var. granulata</name>
    <dbReference type="NCBI Taxonomy" id="110450"/>
    <lineage>
        <taxon>Eukaryota</taxon>
        <taxon>Viridiplantae</taxon>
        <taxon>Streptophyta</taxon>
        <taxon>Embryophyta</taxon>
        <taxon>Tracheophyta</taxon>
        <taxon>Spermatophyta</taxon>
        <taxon>Magnoliopsida</taxon>
        <taxon>Liliopsida</taxon>
        <taxon>Poales</taxon>
        <taxon>Poaceae</taxon>
        <taxon>BOP clade</taxon>
        <taxon>Oryzoideae</taxon>
        <taxon>Oryzeae</taxon>
        <taxon>Oryzinae</taxon>
        <taxon>Oryza</taxon>
        <taxon>Oryza meyeriana</taxon>
    </lineage>
</organism>
<dbReference type="OrthoDB" id="45007at2759"/>
<accession>A0A6G1DS58</accession>
<dbReference type="GO" id="GO:0003993">
    <property type="term" value="F:acid phosphatase activity"/>
    <property type="evidence" value="ECO:0007669"/>
    <property type="project" value="InterPro"/>
</dbReference>
<dbReference type="Gene3D" id="3.60.21.10">
    <property type="match status" value="2"/>
</dbReference>
<dbReference type="PANTHER" id="PTHR22953">
    <property type="entry name" value="ACID PHOSPHATASE RELATED"/>
    <property type="match status" value="1"/>
</dbReference>
<dbReference type="PANTHER" id="PTHR22953:SF108">
    <property type="entry name" value="PURPLE ACID PHOSPHATASE"/>
    <property type="match status" value="1"/>
</dbReference>
<reference evidence="2 3" key="1">
    <citation type="submission" date="2019-11" db="EMBL/GenBank/DDBJ databases">
        <title>Whole genome sequence of Oryza granulata.</title>
        <authorList>
            <person name="Li W."/>
        </authorList>
    </citation>
    <scope>NUCLEOTIDE SEQUENCE [LARGE SCALE GENOMIC DNA]</scope>
    <source>
        <strain evidence="3">cv. Menghai</strain>
        <tissue evidence="2">Leaf</tissue>
    </source>
</reference>
<protein>
    <submittedName>
        <fullName evidence="2">Uncharacterized protein</fullName>
    </submittedName>
</protein>
<dbReference type="InterPro" id="IPR029052">
    <property type="entry name" value="Metallo-depent_PP-like"/>
</dbReference>